<evidence type="ECO:0000313" key="2">
    <source>
        <dbReference type="Proteomes" id="UP001431199"/>
    </source>
</evidence>
<keyword evidence="2" id="KW-1185">Reference proteome</keyword>
<gene>
    <name evidence="1" type="ORF">N5B56_01340</name>
</gene>
<dbReference type="RefSeq" id="WP_260978165.1">
    <property type="nucleotide sequence ID" value="NZ_JAODBU010000002.1"/>
</dbReference>
<comment type="caution">
    <text evidence="1">The sequence shown here is derived from an EMBL/GenBank/DDBJ whole genome shotgun (WGS) entry which is preliminary data.</text>
</comment>
<protein>
    <recommendedName>
        <fullName evidence="3">Phage protein</fullName>
    </recommendedName>
</protein>
<evidence type="ECO:0000313" key="1">
    <source>
        <dbReference type="EMBL" id="MCT7397729.1"/>
    </source>
</evidence>
<name>A0ABT2LWT7_9FIRM</name>
<dbReference type="EMBL" id="JAODBU010000002">
    <property type="protein sequence ID" value="MCT7397729.1"/>
    <property type="molecule type" value="Genomic_DNA"/>
</dbReference>
<reference evidence="1" key="1">
    <citation type="submission" date="2022-09" db="EMBL/GenBank/DDBJ databases">
        <title>Eubacterium sp. LFL-14 isolated from human feces.</title>
        <authorList>
            <person name="Liu F."/>
        </authorList>
    </citation>
    <scope>NUCLEOTIDE SEQUENCE</scope>
    <source>
        <strain evidence="1">LFL-14</strain>
    </source>
</reference>
<sequence length="95" mass="11458">MKNKKYILIKSNDFFDTDNIDDRLQTEIYDTYEKAYSVMQAEVIKKLIIDDKGWQKYISGVLNHVEYTNIYLDTWSARIHTDFGEYSNYWKIIEV</sequence>
<evidence type="ECO:0008006" key="3">
    <source>
        <dbReference type="Google" id="ProtNLM"/>
    </source>
</evidence>
<accession>A0ABT2LWT7</accession>
<organism evidence="1 2">
    <name type="scientific">Eubacterium album</name>
    <dbReference type="NCBI Taxonomy" id="2978477"/>
    <lineage>
        <taxon>Bacteria</taxon>
        <taxon>Bacillati</taxon>
        <taxon>Bacillota</taxon>
        <taxon>Clostridia</taxon>
        <taxon>Eubacteriales</taxon>
        <taxon>Eubacteriaceae</taxon>
        <taxon>Eubacterium</taxon>
    </lineage>
</organism>
<dbReference type="Proteomes" id="UP001431199">
    <property type="component" value="Unassembled WGS sequence"/>
</dbReference>
<proteinExistence type="predicted"/>